<dbReference type="GO" id="GO:0006099">
    <property type="term" value="P:tricarboxylic acid cycle"/>
    <property type="evidence" value="ECO:0007669"/>
    <property type="project" value="UniProtKB-UniPathway"/>
</dbReference>
<organism evidence="10 11">
    <name type="scientific">Neorickettsia helminthoeca str. Oregon</name>
    <dbReference type="NCBI Taxonomy" id="1286528"/>
    <lineage>
        <taxon>Bacteria</taxon>
        <taxon>Pseudomonadati</taxon>
        <taxon>Pseudomonadota</taxon>
        <taxon>Alphaproteobacteria</taxon>
        <taxon>Rickettsiales</taxon>
        <taxon>Anaplasmataceae</taxon>
        <taxon>Neorickettsia</taxon>
    </lineage>
</organism>
<dbReference type="Gene3D" id="1.10.230.10">
    <property type="entry name" value="Cytochrome P450-Terp, domain 2"/>
    <property type="match status" value="1"/>
</dbReference>
<dbReference type="InterPro" id="IPR016143">
    <property type="entry name" value="Citrate_synth-like_sm_a-sub"/>
</dbReference>
<dbReference type="PANTHER" id="PTHR42871:SF1">
    <property type="entry name" value="CITRATE SYNTHASE"/>
    <property type="match status" value="1"/>
</dbReference>
<gene>
    <name evidence="10" type="ORF">NHE_0691</name>
</gene>
<comment type="catalytic activity">
    <reaction evidence="6">
        <text>oxaloacetate + acetyl-CoA + H2O = citrate + CoA + H(+)</text>
        <dbReference type="Rhea" id="RHEA:16845"/>
        <dbReference type="ChEBI" id="CHEBI:15377"/>
        <dbReference type="ChEBI" id="CHEBI:15378"/>
        <dbReference type="ChEBI" id="CHEBI:16452"/>
        <dbReference type="ChEBI" id="CHEBI:16947"/>
        <dbReference type="ChEBI" id="CHEBI:57287"/>
        <dbReference type="ChEBI" id="CHEBI:57288"/>
        <dbReference type="EC" id="2.3.3.16"/>
    </reaction>
</comment>
<evidence type="ECO:0000256" key="3">
    <source>
        <dbReference type="ARBA" id="ARBA00022134"/>
    </source>
</evidence>
<dbReference type="Proteomes" id="UP000023755">
    <property type="component" value="Chromosome"/>
</dbReference>
<dbReference type="EMBL" id="CP007481">
    <property type="protein sequence ID" value="AHX11624.1"/>
    <property type="molecule type" value="Genomic_DNA"/>
</dbReference>
<dbReference type="Pfam" id="PF00285">
    <property type="entry name" value="Citrate_synt"/>
    <property type="match status" value="1"/>
</dbReference>
<accession>X5HKN9</accession>
<dbReference type="InterPro" id="IPR002020">
    <property type="entry name" value="Citrate_synthase"/>
</dbReference>
<dbReference type="GO" id="GO:0036440">
    <property type="term" value="F:citrate synthase activity"/>
    <property type="evidence" value="ECO:0007669"/>
    <property type="project" value="UniProtKB-EC"/>
</dbReference>
<dbReference type="OrthoDB" id="9800864at2"/>
<comment type="pathway">
    <text evidence="1">Carbohydrate metabolism; tricarboxylic acid cycle; isocitrate from oxaloacetate: step 1/2.</text>
</comment>
<keyword evidence="11" id="KW-1185">Reference proteome</keyword>
<evidence type="ECO:0000256" key="5">
    <source>
        <dbReference type="ARBA" id="ARBA00022679"/>
    </source>
</evidence>
<dbReference type="SUPFAM" id="SSF48256">
    <property type="entry name" value="Citrate synthase"/>
    <property type="match status" value="1"/>
</dbReference>
<sequence>MDTDEVTIKIQATVKSSGGPNGILISSEPRSFIYDPGYVSTASCKSEITFVDGEEGVLLYRGYPVDELATQCDFLRVVYLLLYGELPDPVRAKEFRTLIQNFPQLPDCVLENICSFPRDAHPMVILISAFAALASAHHDSDFETHKEVLIANVPRLVAYIYRYITSQDFIPPDACLSYVGNFFYMMFGEKKPDYESILDKILILHADHEQNASTSTARMVVSSGASPIAAVSAATATLWGPLHGGANEKVLHMLGEIEKQGGSVEEFIERVKRKEERLMGFGHRVYKNYDPRAVILKSTAQDILKGSSSILSIASKLESIASNDEYFISRKLYPNVDFYSGIILNALGIPTYMFTPIFALARTSGWVAQIKEFLSDKEQKIARPRQIYIGKPFRKVASQSEKL</sequence>
<dbReference type="KEGG" id="nhm:NHE_0691"/>
<evidence type="ECO:0000256" key="8">
    <source>
        <dbReference type="PIRSR" id="PIRSR001369-1"/>
    </source>
</evidence>
<evidence type="ECO:0000256" key="2">
    <source>
        <dbReference type="ARBA" id="ARBA00010566"/>
    </source>
</evidence>
<evidence type="ECO:0000256" key="6">
    <source>
        <dbReference type="ARBA" id="ARBA00049288"/>
    </source>
</evidence>
<dbReference type="AlphaFoldDB" id="X5HKN9"/>
<dbReference type="Gene3D" id="1.10.580.10">
    <property type="entry name" value="Citrate Synthase, domain 1"/>
    <property type="match status" value="1"/>
</dbReference>
<feature type="active site" evidence="8">
    <location>
        <position position="337"/>
    </location>
</feature>
<dbReference type="InterPro" id="IPR036969">
    <property type="entry name" value="Citrate_synthase_sf"/>
</dbReference>
<dbReference type="InterPro" id="IPR016142">
    <property type="entry name" value="Citrate_synth-like_lrg_a-sub"/>
</dbReference>
<evidence type="ECO:0000256" key="1">
    <source>
        <dbReference type="ARBA" id="ARBA00004751"/>
    </source>
</evidence>
<dbReference type="STRING" id="1286528.NHE_0691"/>
<keyword evidence="5 7" id="KW-0808">Transferase</keyword>
<protein>
    <recommendedName>
        <fullName evidence="3 7">Citrate synthase</fullName>
    </recommendedName>
</protein>
<dbReference type="PROSITE" id="PS00480">
    <property type="entry name" value="CITRATE_SYNTHASE"/>
    <property type="match status" value="1"/>
</dbReference>
<evidence type="ECO:0000256" key="4">
    <source>
        <dbReference type="ARBA" id="ARBA00022532"/>
    </source>
</evidence>
<dbReference type="InterPro" id="IPR019810">
    <property type="entry name" value="Citrate_synthase_AS"/>
</dbReference>
<dbReference type="PANTHER" id="PTHR42871">
    <property type="entry name" value="CITRATE SYNTHASE"/>
    <property type="match status" value="1"/>
</dbReference>
<dbReference type="UniPathway" id="UPA00223">
    <property type="reaction ID" value="UER00717"/>
</dbReference>
<dbReference type="FunFam" id="1.10.230.10:FF:000002">
    <property type="entry name" value="Citrate synthase"/>
    <property type="match status" value="1"/>
</dbReference>
<evidence type="ECO:0000256" key="9">
    <source>
        <dbReference type="RuleBase" id="RU003406"/>
    </source>
</evidence>
<evidence type="ECO:0000313" key="11">
    <source>
        <dbReference type="Proteomes" id="UP000023755"/>
    </source>
</evidence>
<dbReference type="PRINTS" id="PR00143">
    <property type="entry name" value="CITRTSNTHASE"/>
</dbReference>
<proteinExistence type="inferred from homology"/>
<comment type="similarity">
    <text evidence="2 7 9">Belongs to the citrate synthase family.</text>
</comment>
<evidence type="ECO:0000313" key="10">
    <source>
        <dbReference type="EMBL" id="AHX11624.1"/>
    </source>
</evidence>
<name>X5HKN9_9RICK</name>
<keyword evidence="4" id="KW-0816">Tricarboxylic acid cycle</keyword>
<evidence type="ECO:0000256" key="7">
    <source>
        <dbReference type="PIRNR" id="PIRNR001369"/>
    </source>
</evidence>
<dbReference type="HOGENOM" id="CLU_025068_2_1_5"/>
<reference evidence="10 11" key="1">
    <citation type="submission" date="2014-03" db="EMBL/GenBank/DDBJ databases">
        <title>Sequencing and Comparison of Genomes and Transcriptome Profiles of Human Ehrlichiosis Agents.</title>
        <authorList>
            <person name="Lin M."/>
            <person name="Daugherty S.C."/>
            <person name="Nagaraj S."/>
            <person name="Cheng Z."/>
            <person name="Xiong Q."/>
            <person name="Lin F.-Y."/>
            <person name="Sengamalay N."/>
            <person name="Ott S."/>
            <person name="Godinez A."/>
            <person name="Tallon L.J."/>
            <person name="Sadzewicz L."/>
            <person name="Fraser C.M."/>
            <person name="Dunning Hotopp J.C."/>
            <person name="Rikihisa Y."/>
        </authorList>
    </citation>
    <scope>NUCLEOTIDE SEQUENCE [LARGE SCALE GENOMIC DNA]</scope>
    <source>
        <strain evidence="10 11">Oregon</strain>
    </source>
</reference>
<feature type="active site" evidence="8">
    <location>
        <position position="283"/>
    </location>
</feature>
<dbReference type="InterPro" id="IPR024176">
    <property type="entry name" value="Citrate_synthase_bac-typ"/>
</dbReference>
<dbReference type="RefSeq" id="WP_038559883.1">
    <property type="nucleotide sequence ID" value="NZ_CP007481.1"/>
</dbReference>
<dbReference type="PIRSF" id="PIRSF001369">
    <property type="entry name" value="Citrate_synth"/>
    <property type="match status" value="1"/>
</dbReference>